<sequence>MYPTSALFAGLYYLKKACYRRVFTHSKLMTPSYTCLIEHKFAYITDIIVENKYKKQGIGSALLLEA</sequence>
<keyword evidence="2" id="KW-1185">Reference proteome</keyword>
<gene>
    <name evidence="1" type="ORF">BFO01nite_30000</name>
</gene>
<dbReference type="Proteomes" id="UP000319498">
    <property type="component" value="Unassembled WGS sequence"/>
</dbReference>
<dbReference type="InterPro" id="IPR016181">
    <property type="entry name" value="Acyl_CoA_acyltransferase"/>
</dbReference>
<organism evidence="1 2">
    <name type="scientific">Brevibacillus formosus</name>
    <dbReference type="NCBI Taxonomy" id="54913"/>
    <lineage>
        <taxon>Bacteria</taxon>
        <taxon>Bacillati</taxon>
        <taxon>Bacillota</taxon>
        <taxon>Bacilli</taxon>
        <taxon>Bacillales</taxon>
        <taxon>Paenibacillaceae</taxon>
        <taxon>Brevibacillus</taxon>
    </lineage>
</organism>
<comment type="caution">
    <text evidence="1">The sequence shown here is derived from an EMBL/GenBank/DDBJ whole genome shotgun (WGS) entry which is preliminary data.</text>
</comment>
<name>A0ABQ0TCM3_9BACL</name>
<dbReference type="SUPFAM" id="SSF55729">
    <property type="entry name" value="Acyl-CoA N-acyltransferases (Nat)"/>
    <property type="match status" value="1"/>
</dbReference>
<dbReference type="CDD" id="cd04301">
    <property type="entry name" value="NAT_SF"/>
    <property type="match status" value="1"/>
</dbReference>
<reference evidence="1 2" key="1">
    <citation type="submission" date="2019-06" db="EMBL/GenBank/DDBJ databases">
        <title>Whole genome shotgun sequence of Brevibacillus formosus NBRC 15716.</title>
        <authorList>
            <person name="Hosoyama A."/>
            <person name="Uohara A."/>
            <person name="Ohji S."/>
            <person name="Ichikawa N."/>
        </authorList>
    </citation>
    <scope>NUCLEOTIDE SEQUENCE [LARGE SCALE GENOMIC DNA]</scope>
    <source>
        <strain evidence="1 2">NBRC 15716</strain>
    </source>
</reference>
<evidence type="ECO:0008006" key="3">
    <source>
        <dbReference type="Google" id="ProtNLM"/>
    </source>
</evidence>
<dbReference type="EMBL" id="BJOL01000016">
    <property type="protein sequence ID" value="GED58868.1"/>
    <property type="molecule type" value="Genomic_DNA"/>
</dbReference>
<evidence type="ECO:0000313" key="1">
    <source>
        <dbReference type="EMBL" id="GED58868.1"/>
    </source>
</evidence>
<accession>A0ABQ0TCM3</accession>
<dbReference type="Gene3D" id="3.40.630.30">
    <property type="match status" value="1"/>
</dbReference>
<protein>
    <recommendedName>
        <fullName evidence="3">N-acetyltransferase domain-containing protein</fullName>
    </recommendedName>
</protein>
<proteinExistence type="predicted"/>
<evidence type="ECO:0000313" key="2">
    <source>
        <dbReference type="Proteomes" id="UP000319498"/>
    </source>
</evidence>